<keyword evidence="3" id="KW-0029">Amino-acid transport</keyword>
<evidence type="ECO:0000256" key="6">
    <source>
        <dbReference type="SAM" id="Phobius"/>
    </source>
</evidence>
<keyword evidence="9" id="KW-1185">Reference proteome</keyword>
<dbReference type="Proteomes" id="UP001152484">
    <property type="component" value="Unassembled WGS sequence"/>
</dbReference>
<proteinExistence type="predicted"/>
<comment type="caution">
    <text evidence="8">The sequence shown here is derived from an EMBL/GenBank/DDBJ whole genome shotgun (WGS) entry which is preliminary data.</text>
</comment>
<evidence type="ECO:0000313" key="9">
    <source>
        <dbReference type="Proteomes" id="UP001152484"/>
    </source>
</evidence>
<evidence type="ECO:0000313" key="8">
    <source>
        <dbReference type="EMBL" id="CAH9083033.1"/>
    </source>
</evidence>
<feature type="transmembrane region" description="Helical" evidence="6">
    <location>
        <begin position="301"/>
        <end position="321"/>
    </location>
</feature>
<evidence type="ECO:0000259" key="7">
    <source>
        <dbReference type="Pfam" id="PF01490"/>
    </source>
</evidence>
<feature type="domain" description="Amino acid transporter transmembrane" evidence="7">
    <location>
        <begin position="68"/>
        <end position="469"/>
    </location>
</feature>
<feature type="transmembrane region" description="Helical" evidence="6">
    <location>
        <begin position="260"/>
        <end position="280"/>
    </location>
</feature>
<dbReference type="AlphaFoldDB" id="A0A9P1E6Z1"/>
<sequence>MDSNYTAVPPKDVFVELQLKDGDFESDIPQENGYTKQVNADDLELDDDIDLDNLPLIFSDGNKPGSGIHGAVFNLTTTIVGAGIMALPAAMKVLGFVLGFVLIILIGILSETSVELLIRFSVQCNATSYGEVVHAALGKTARILSETCIIVNNAGVLVVYLIIIGDVMSGSVHHIGVLDQWLGQGFWDHRKFVVLIFLIFFLAPLCALDRIDSLSLTSGASVALAVIFVIVSIVIAFVKLVEGTIEMPRMAPDFGSTNAILDLFVVIPIMSNAYVCHFNVLPIYNELEERSPEKMYRVGRVTTVICVLVYVSTAVSGYLLFGKETESDVLTNFDKDLGIPFSAALTYIVRMGYVFHLILVFPVIHFSLRQAVDALLFKDYAPLTESRRRCLALTVVLLGLVYLSSTMVPNIWTVFKFTGATTAVSLGFTFPSLVALQLSKQGNRLSKRERKLCWLMLVLSIMVSILGVCGNVYSIEKLS</sequence>
<feature type="transmembrane region" description="Helical" evidence="6">
    <location>
        <begin position="414"/>
        <end position="436"/>
    </location>
</feature>
<dbReference type="OrthoDB" id="28208at2759"/>
<dbReference type="InterPro" id="IPR013057">
    <property type="entry name" value="AA_transpt_TM"/>
</dbReference>
<protein>
    <recommendedName>
        <fullName evidence="7">Amino acid transporter transmembrane domain-containing protein</fullName>
    </recommendedName>
</protein>
<gene>
    <name evidence="8" type="ORF">CEURO_LOCUS8506</name>
</gene>
<evidence type="ECO:0000256" key="2">
    <source>
        <dbReference type="ARBA" id="ARBA00022692"/>
    </source>
</evidence>
<feature type="transmembrane region" description="Helical" evidence="6">
    <location>
        <begin position="389"/>
        <end position="408"/>
    </location>
</feature>
<organism evidence="8 9">
    <name type="scientific">Cuscuta europaea</name>
    <name type="common">European dodder</name>
    <dbReference type="NCBI Taxonomy" id="41803"/>
    <lineage>
        <taxon>Eukaryota</taxon>
        <taxon>Viridiplantae</taxon>
        <taxon>Streptophyta</taxon>
        <taxon>Embryophyta</taxon>
        <taxon>Tracheophyta</taxon>
        <taxon>Spermatophyta</taxon>
        <taxon>Magnoliopsida</taxon>
        <taxon>eudicotyledons</taxon>
        <taxon>Gunneridae</taxon>
        <taxon>Pentapetalae</taxon>
        <taxon>asterids</taxon>
        <taxon>lamiids</taxon>
        <taxon>Solanales</taxon>
        <taxon>Convolvulaceae</taxon>
        <taxon>Cuscuteae</taxon>
        <taxon>Cuscuta</taxon>
        <taxon>Cuscuta subgen. Cuscuta</taxon>
    </lineage>
</organism>
<keyword evidence="3" id="KW-0813">Transport</keyword>
<evidence type="ECO:0000256" key="3">
    <source>
        <dbReference type="ARBA" id="ARBA00022970"/>
    </source>
</evidence>
<comment type="subcellular location">
    <subcellularLocation>
        <location evidence="1">Membrane</location>
        <topology evidence="1">Multi-pass membrane protein</topology>
    </subcellularLocation>
</comment>
<dbReference type="EMBL" id="CAMAPE010000016">
    <property type="protein sequence ID" value="CAH9083033.1"/>
    <property type="molecule type" value="Genomic_DNA"/>
</dbReference>
<feature type="transmembrane region" description="Helical" evidence="6">
    <location>
        <begin position="93"/>
        <end position="110"/>
    </location>
</feature>
<feature type="transmembrane region" description="Helical" evidence="6">
    <location>
        <begin position="68"/>
        <end position="87"/>
    </location>
</feature>
<accession>A0A9P1E6Z1</accession>
<dbReference type="GO" id="GO:0015179">
    <property type="term" value="F:L-amino acid transmembrane transporter activity"/>
    <property type="evidence" value="ECO:0007669"/>
    <property type="project" value="TreeGrafter"/>
</dbReference>
<dbReference type="Pfam" id="PF01490">
    <property type="entry name" value="Aa_trans"/>
    <property type="match status" value="1"/>
</dbReference>
<name>A0A9P1E6Z1_CUSEU</name>
<dbReference type="GO" id="GO:0031090">
    <property type="term" value="C:organelle membrane"/>
    <property type="evidence" value="ECO:0007669"/>
    <property type="project" value="UniProtKB-ARBA"/>
</dbReference>
<feature type="transmembrane region" description="Helical" evidence="6">
    <location>
        <begin position="220"/>
        <end position="240"/>
    </location>
</feature>
<dbReference type="PANTHER" id="PTHR22950:SF515">
    <property type="entry name" value="AMINO ACID TRANSPORTER AVT6E"/>
    <property type="match status" value="1"/>
</dbReference>
<evidence type="ECO:0000256" key="4">
    <source>
        <dbReference type="ARBA" id="ARBA00022989"/>
    </source>
</evidence>
<evidence type="ECO:0000256" key="5">
    <source>
        <dbReference type="ARBA" id="ARBA00023136"/>
    </source>
</evidence>
<keyword evidence="2 6" id="KW-0812">Transmembrane</keyword>
<keyword evidence="4 6" id="KW-1133">Transmembrane helix</keyword>
<feature type="transmembrane region" description="Helical" evidence="6">
    <location>
        <begin position="192"/>
        <end position="208"/>
    </location>
</feature>
<feature type="transmembrane region" description="Helical" evidence="6">
    <location>
        <begin position="341"/>
        <end position="368"/>
    </location>
</feature>
<dbReference type="PANTHER" id="PTHR22950">
    <property type="entry name" value="AMINO ACID TRANSPORTER"/>
    <property type="match status" value="1"/>
</dbReference>
<evidence type="ECO:0000256" key="1">
    <source>
        <dbReference type="ARBA" id="ARBA00004141"/>
    </source>
</evidence>
<keyword evidence="5 6" id="KW-0472">Membrane</keyword>
<reference evidence="8" key="1">
    <citation type="submission" date="2022-07" db="EMBL/GenBank/DDBJ databases">
        <authorList>
            <person name="Macas J."/>
            <person name="Novak P."/>
            <person name="Neumann P."/>
        </authorList>
    </citation>
    <scope>NUCLEOTIDE SEQUENCE</scope>
</reference>
<feature type="transmembrane region" description="Helical" evidence="6">
    <location>
        <begin position="452"/>
        <end position="473"/>
    </location>
</feature>
<feature type="transmembrane region" description="Helical" evidence="6">
    <location>
        <begin position="149"/>
        <end position="172"/>
    </location>
</feature>